<feature type="binding site" evidence="7">
    <location>
        <position position="200"/>
    </location>
    <ligand>
        <name>substrate</name>
    </ligand>
</feature>
<proteinExistence type="inferred from homology"/>
<dbReference type="RefSeq" id="WP_067558095.1">
    <property type="nucleotide sequence ID" value="NZ_CAOXYB010000012.1"/>
</dbReference>
<accession>A0A140DWF6</accession>
<dbReference type="InterPro" id="IPR031704">
    <property type="entry name" value="Glyco_hydro_36_N"/>
</dbReference>
<organism evidence="10 11">
    <name type="scientific">Faecalibaculum rodentium</name>
    <dbReference type="NCBI Taxonomy" id="1702221"/>
    <lineage>
        <taxon>Bacteria</taxon>
        <taxon>Bacillati</taxon>
        <taxon>Bacillota</taxon>
        <taxon>Erysipelotrichia</taxon>
        <taxon>Erysipelotrichales</taxon>
        <taxon>Erysipelotrichaceae</taxon>
        <taxon>Faecalibaculum</taxon>
    </lineage>
</organism>
<feature type="active site" description="Nucleophile" evidence="6">
    <location>
        <position position="479"/>
    </location>
</feature>
<feature type="domain" description="Glycosyl hydrolase family 36 N-terminal" evidence="9">
    <location>
        <begin position="30"/>
        <end position="286"/>
    </location>
</feature>
<dbReference type="PANTHER" id="PTHR43053:SF3">
    <property type="entry name" value="ALPHA-GALACTOSIDASE C-RELATED"/>
    <property type="match status" value="1"/>
</dbReference>
<dbReference type="PATRIC" id="fig|1702221.3.peg.1803"/>
<dbReference type="EC" id="3.2.1.22" evidence="2 5"/>
<dbReference type="Proteomes" id="UP000069771">
    <property type="component" value="Chromosome"/>
</dbReference>
<sequence>MPISFKQTSMTFHLYNRELSYIIKILPEGIPVQLYFGAALPDRDNWDYLLEFAARPMSVNYSLDRTDMSLEHLRLEYPMSLSGDMRNGAADIRQKDGSRIAEFVYESHEIRDGKPSLEPLPACYVESADEACTLDLRLWDEKIRSRLVLSYTIYENRPVICRNARIENLGSEGYILDRMMSLSLDLPDDDWEQMVLAGAWARERNIEVHPLHTGVQSIYSLRGHSSHNYNPFLCLKRRETTEQAGECFGLSLVYSGNFLAETDVNTYHTTRVSMGIHPYTFSWPLQPGESFQTPEAVLVYAQKGLNAMSQAFHGLFRERLARGRFRDEPRPLLLNSWEGIYMDVDEARVLEMAQATADLGLEMFVLDDGWFKGRDTDSTSLGDWVTDSRKLPSGLGSLSRKVEDMGIQFGLWFEPEMISMDSDLYRSHPDWLMHTPGRRISTGRKQFVLDFANPEVVTYIGDTMEKILDEASISYIKWDMNRSLSEVYSLHYPADQQGTIYHRFILGVYALYDRLTKAHPEILFESCAAGGARFDPGMLYYAPQTWTSDDTDAVERLKIQYGTSMLYPISSMGSHVSAIPNHQLHRLTSLHMRFAVAIFGTFGYELDPLALTEEEKDEIRDQVRFMKKYRRLIQFGTFYRLQSPFAGTETAWMVVSEDKTQAIVGYYRVLQEINAPFRRLKLQGLTPDRLYAISGKEEQEYGIELQRAGLVLTDASASENRDGRNEGDYLARLFVLNAVD</sequence>
<dbReference type="Pfam" id="PF16875">
    <property type="entry name" value="Glyco_hydro_36N"/>
    <property type="match status" value="1"/>
</dbReference>
<evidence type="ECO:0000256" key="1">
    <source>
        <dbReference type="ARBA" id="ARBA00001255"/>
    </source>
</evidence>
<evidence type="ECO:0000256" key="4">
    <source>
        <dbReference type="ARBA" id="ARBA00023295"/>
    </source>
</evidence>
<dbReference type="KEGG" id="fro:AALO17_18490"/>
<dbReference type="InterPro" id="IPR050985">
    <property type="entry name" value="Alpha-glycosidase_related"/>
</dbReference>
<name>A0A140DWF6_9FIRM</name>
<evidence type="ECO:0000256" key="3">
    <source>
        <dbReference type="ARBA" id="ARBA00022801"/>
    </source>
</evidence>
<dbReference type="AlphaFoldDB" id="A0A140DWF6"/>
<dbReference type="Pfam" id="PF02065">
    <property type="entry name" value="Melibiase"/>
    <property type="match status" value="1"/>
</dbReference>
<feature type="binding site" evidence="7">
    <location>
        <position position="527"/>
    </location>
    <ligand>
        <name>substrate</name>
    </ligand>
</feature>
<feature type="binding site" evidence="7">
    <location>
        <position position="549"/>
    </location>
    <ligand>
        <name>substrate</name>
    </ligand>
</feature>
<dbReference type="GO" id="GO:0016052">
    <property type="term" value="P:carbohydrate catabolic process"/>
    <property type="evidence" value="ECO:0007669"/>
    <property type="project" value="InterPro"/>
</dbReference>
<dbReference type="Pfam" id="PF16874">
    <property type="entry name" value="Glyco_hydro_36C"/>
    <property type="match status" value="1"/>
</dbReference>
<keyword evidence="3 5" id="KW-0378">Hydrolase</keyword>
<dbReference type="InterPro" id="IPR013780">
    <property type="entry name" value="Glyco_hydro_b"/>
</dbReference>
<dbReference type="SUPFAM" id="SSF51445">
    <property type="entry name" value="(Trans)glycosidases"/>
    <property type="match status" value="1"/>
</dbReference>
<feature type="binding site" evidence="7">
    <location>
        <begin position="477"/>
        <end position="481"/>
    </location>
    <ligand>
        <name>substrate</name>
    </ligand>
</feature>
<evidence type="ECO:0000256" key="6">
    <source>
        <dbReference type="PIRSR" id="PIRSR005536-1"/>
    </source>
</evidence>
<feature type="domain" description="Glycosyl hydrolase family 36 C-terminal" evidence="8">
    <location>
        <begin position="649"/>
        <end position="736"/>
    </location>
</feature>
<dbReference type="FunFam" id="3.20.20.70:FF:000118">
    <property type="entry name" value="Alpha-galactosidase"/>
    <property type="match status" value="1"/>
</dbReference>
<dbReference type="InterPro" id="IPR000111">
    <property type="entry name" value="Glyco_hydro_27/36_CS"/>
</dbReference>
<evidence type="ECO:0000256" key="2">
    <source>
        <dbReference type="ARBA" id="ARBA00012755"/>
    </source>
</evidence>
<dbReference type="CDD" id="cd14791">
    <property type="entry name" value="GH36"/>
    <property type="match status" value="1"/>
</dbReference>
<evidence type="ECO:0000256" key="5">
    <source>
        <dbReference type="PIRNR" id="PIRNR005536"/>
    </source>
</evidence>
<keyword evidence="4 5" id="KW-0326">Glycosidase</keyword>
<dbReference type="InterPro" id="IPR002252">
    <property type="entry name" value="Glyco_hydro_36"/>
</dbReference>
<dbReference type="GeneID" id="78478486"/>
<evidence type="ECO:0000259" key="9">
    <source>
        <dbReference type="Pfam" id="PF16875"/>
    </source>
</evidence>
<dbReference type="PANTHER" id="PTHR43053">
    <property type="entry name" value="GLYCOSIDASE FAMILY 31"/>
    <property type="match status" value="1"/>
</dbReference>
<dbReference type="InterPro" id="IPR017853">
    <property type="entry name" value="GH"/>
</dbReference>
<feature type="binding site" evidence="7">
    <location>
        <position position="444"/>
    </location>
    <ligand>
        <name>substrate</name>
    </ligand>
</feature>
<dbReference type="PROSITE" id="PS00512">
    <property type="entry name" value="ALPHA_GALACTOSIDASE"/>
    <property type="match status" value="1"/>
</dbReference>
<evidence type="ECO:0000259" key="8">
    <source>
        <dbReference type="Pfam" id="PF16874"/>
    </source>
</evidence>
<dbReference type="InterPro" id="IPR013785">
    <property type="entry name" value="Aldolase_TIM"/>
</dbReference>
<dbReference type="PRINTS" id="PR00743">
    <property type="entry name" value="GLHYDRLASE36"/>
</dbReference>
<evidence type="ECO:0000256" key="7">
    <source>
        <dbReference type="PIRSR" id="PIRSR005536-2"/>
    </source>
</evidence>
<keyword evidence="11" id="KW-1185">Reference proteome</keyword>
<protein>
    <recommendedName>
        <fullName evidence="2 5">Alpha-galactosidase</fullName>
        <ecNumber evidence="2 5">3.2.1.22</ecNumber>
    </recommendedName>
</protein>
<evidence type="ECO:0000313" key="10">
    <source>
        <dbReference type="EMBL" id="AMK54983.1"/>
    </source>
</evidence>
<dbReference type="Gene3D" id="3.20.20.70">
    <property type="entry name" value="Aldolase class I"/>
    <property type="match status" value="1"/>
</dbReference>
<dbReference type="InterPro" id="IPR038417">
    <property type="entry name" value="Alpga-gal_N_sf"/>
</dbReference>
<dbReference type="STRING" id="1702221.AALO17_18490"/>
<feature type="active site" description="Proton donor" evidence="6">
    <location>
        <position position="549"/>
    </location>
</feature>
<dbReference type="OrthoDB" id="9758822at2"/>
<comment type="similarity">
    <text evidence="5">Belongs to the glycosyl hydrolase.</text>
</comment>
<gene>
    <name evidence="10" type="ORF">AALO17_18490</name>
</gene>
<evidence type="ECO:0000313" key="11">
    <source>
        <dbReference type="Proteomes" id="UP000069771"/>
    </source>
</evidence>
<dbReference type="Gene3D" id="2.60.40.1180">
    <property type="entry name" value="Golgi alpha-mannosidase II"/>
    <property type="match status" value="1"/>
</dbReference>
<reference evidence="10 11" key="1">
    <citation type="journal article" date="2016" name="Gut Pathog.">
        <title>Whole genome sequencing of "Faecalibaculum rodentium" ALO17, isolated from C57BL/6J laboratory mouse feces.</title>
        <authorList>
            <person name="Lim S."/>
            <person name="Chang D.H."/>
            <person name="Ahn S."/>
            <person name="Kim B.C."/>
        </authorList>
    </citation>
    <scope>NUCLEOTIDE SEQUENCE [LARGE SCALE GENOMIC DNA]</scope>
    <source>
        <strain evidence="10 11">Alo17</strain>
    </source>
</reference>
<dbReference type="EMBL" id="CP011391">
    <property type="protein sequence ID" value="AMK54983.1"/>
    <property type="molecule type" value="Genomic_DNA"/>
</dbReference>
<feature type="binding site" evidence="7">
    <location>
        <begin position="367"/>
        <end position="368"/>
    </location>
    <ligand>
        <name>substrate</name>
    </ligand>
</feature>
<dbReference type="Gene3D" id="2.70.98.60">
    <property type="entry name" value="alpha-galactosidase from lactobacil brevis"/>
    <property type="match status" value="1"/>
</dbReference>
<comment type="catalytic activity">
    <reaction evidence="1 5">
        <text>Hydrolysis of terminal, non-reducing alpha-D-galactose residues in alpha-D-galactosides, including galactose oligosaccharides, galactomannans and galactolipids.</text>
        <dbReference type="EC" id="3.2.1.22"/>
    </reaction>
</comment>
<dbReference type="GO" id="GO:0004557">
    <property type="term" value="F:alpha-galactosidase activity"/>
    <property type="evidence" value="ECO:0007669"/>
    <property type="project" value="UniProtKB-UniRule"/>
</dbReference>
<dbReference type="PIRSF" id="PIRSF005536">
    <property type="entry name" value="Agal"/>
    <property type="match status" value="1"/>
</dbReference>
<dbReference type="InterPro" id="IPR031705">
    <property type="entry name" value="Glyco_hydro_36_C"/>
</dbReference>